<dbReference type="Proteomes" id="UP001589775">
    <property type="component" value="Unassembled WGS sequence"/>
</dbReference>
<keyword evidence="1" id="KW-1133">Transmembrane helix</keyword>
<dbReference type="SUPFAM" id="SSF53850">
    <property type="entry name" value="Periplasmic binding protein-like II"/>
    <property type="match status" value="1"/>
</dbReference>
<evidence type="ECO:0000313" key="3">
    <source>
        <dbReference type="Proteomes" id="UP001589775"/>
    </source>
</evidence>
<evidence type="ECO:0000256" key="1">
    <source>
        <dbReference type="SAM" id="Phobius"/>
    </source>
</evidence>
<dbReference type="PANTHER" id="PTHR42941:SF1">
    <property type="entry name" value="SLL1037 PROTEIN"/>
    <property type="match status" value="1"/>
</dbReference>
<dbReference type="Pfam" id="PF16868">
    <property type="entry name" value="NMT1_3"/>
    <property type="match status" value="1"/>
</dbReference>
<feature type="transmembrane region" description="Helical" evidence="1">
    <location>
        <begin position="349"/>
        <end position="367"/>
    </location>
</feature>
<proteinExistence type="predicted"/>
<comment type="caution">
    <text evidence="2">The sequence shown here is derived from an EMBL/GenBank/DDBJ whole genome shotgun (WGS) entry which is preliminary data.</text>
</comment>
<protein>
    <submittedName>
        <fullName evidence="2">TAXI family TRAP transporter solute-binding subunit</fullName>
    </submittedName>
</protein>
<feature type="transmembrane region" description="Helical" evidence="1">
    <location>
        <begin position="26"/>
        <end position="47"/>
    </location>
</feature>
<dbReference type="PANTHER" id="PTHR42941">
    <property type="entry name" value="SLL1037 PROTEIN"/>
    <property type="match status" value="1"/>
</dbReference>
<evidence type="ECO:0000313" key="2">
    <source>
        <dbReference type="EMBL" id="MFC0241279.1"/>
    </source>
</evidence>
<sequence>MTTPSSNDGGSSDSLRKRRRRNRARLMLATVVTVLVLVFGTLGVLFYELRPVTLRIAVGPPGSDDLKLVQALAQTFARDHSSVRLTPVVTDGASPSLAAWNKGQADLAVTRGDLDLPSDAEAVAILRKNVVTLWAVPAKSRKGGTVKTIADLAGRKVGVIGRTPANVKLLHVILTESGVAPDKVQTEQFSTSQIAEMARDESLSAYLAVGPLDSKTTVEAIAATAKARGEPRFLPIDVGDAIAKKYPIYDSEEIPGSIFSTSPARPDDKVDTVSVNHLIIAKHALSSVTITQLTRQIFSARQQLSRELPIAGKIEAPDTDKAAALPAHRGAAAFIDGTERTFMERNSDYIWGLIVLLSGLGSAGAWFRSYVTRDERAVGTRMRDHALGLVAKARKAESLDQLDAIQHEIDHIVRNMLDLYDDGAVDDLAPFNLVLDQFHNAVVDRRSVLTMPSAGLAPVQPDPFGVAGAG</sequence>
<gene>
    <name evidence="2" type="ORF">ACFFJ6_12415</name>
</gene>
<name>A0ABV6ESR3_9BRAD</name>
<keyword evidence="3" id="KW-1185">Reference proteome</keyword>
<dbReference type="RefSeq" id="WP_378388081.1">
    <property type="nucleotide sequence ID" value="NZ_JBHLWM010000005.1"/>
</dbReference>
<keyword evidence="1" id="KW-0812">Transmembrane</keyword>
<reference evidence="2 3" key="1">
    <citation type="submission" date="2024-09" db="EMBL/GenBank/DDBJ databases">
        <authorList>
            <person name="Sun Q."/>
            <person name="Mori K."/>
        </authorList>
    </citation>
    <scope>NUCLEOTIDE SEQUENCE [LARGE SCALE GENOMIC DNA]</scope>
    <source>
        <strain evidence="2 3">KCTC 23279</strain>
    </source>
</reference>
<organism evidence="2 3">
    <name type="scientific">Rhodopseudomonas telluris</name>
    <dbReference type="NCBI Taxonomy" id="644215"/>
    <lineage>
        <taxon>Bacteria</taxon>
        <taxon>Pseudomonadati</taxon>
        <taxon>Pseudomonadota</taxon>
        <taxon>Alphaproteobacteria</taxon>
        <taxon>Hyphomicrobiales</taxon>
        <taxon>Nitrobacteraceae</taxon>
        <taxon>Rhodopseudomonas</taxon>
    </lineage>
</organism>
<accession>A0ABV6ESR3</accession>
<keyword evidence="1" id="KW-0472">Membrane</keyword>
<dbReference type="Gene3D" id="3.40.190.10">
    <property type="entry name" value="Periplasmic binding protein-like II"/>
    <property type="match status" value="2"/>
</dbReference>
<dbReference type="EMBL" id="JBHLWM010000005">
    <property type="protein sequence ID" value="MFC0241279.1"/>
    <property type="molecule type" value="Genomic_DNA"/>
</dbReference>
<dbReference type="InterPro" id="IPR011852">
    <property type="entry name" value="TRAP_TAXI"/>
</dbReference>